<dbReference type="InterPro" id="IPR009053">
    <property type="entry name" value="Prefoldin"/>
</dbReference>
<dbReference type="GO" id="GO:0005737">
    <property type="term" value="C:cytoplasm"/>
    <property type="evidence" value="ECO:0007669"/>
    <property type="project" value="UniProtKB-SubCell"/>
</dbReference>
<protein>
    <recommendedName>
        <fullName evidence="5 7">Prefoldin subunit alpha</fullName>
    </recommendedName>
    <alternativeName>
        <fullName evidence="6 7">GimC subunit alpha</fullName>
    </alternativeName>
</protein>
<dbReference type="GO" id="GO:0016272">
    <property type="term" value="C:prefoldin complex"/>
    <property type="evidence" value="ECO:0007669"/>
    <property type="project" value="UniProtKB-UniRule"/>
</dbReference>
<evidence type="ECO:0000256" key="8">
    <source>
        <dbReference type="SAM" id="Coils"/>
    </source>
</evidence>
<dbReference type="InterPro" id="IPR011599">
    <property type="entry name" value="PFD_alpha_archaea"/>
</dbReference>
<evidence type="ECO:0000256" key="5">
    <source>
        <dbReference type="ARBA" id="ARBA00044156"/>
    </source>
</evidence>
<evidence type="ECO:0000256" key="3">
    <source>
        <dbReference type="ARBA" id="ARBA00023186"/>
    </source>
</evidence>
<comment type="subunit">
    <text evidence="2 7">Heterohexamer of two alpha and four beta subunits.</text>
</comment>
<evidence type="ECO:0000256" key="4">
    <source>
        <dbReference type="ARBA" id="ARBA00025077"/>
    </source>
</evidence>
<dbReference type="Gene3D" id="1.10.287.370">
    <property type="match status" value="1"/>
</dbReference>
<comment type="similarity">
    <text evidence="7">Belongs to the prefoldin alpha subunit family.</text>
</comment>
<feature type="coiled-coil region" evidence="8">
    <location>
        <begin position="101"/>
        <end position="128"/>
    </location>
</feature>
<name>A0A497ESG0_9CREN</name>
<proteinExistence type="inferred from homology"/>
<dbReference type="EMBL" id="QMQV01000020">
    <property type="protein sequence ID" value="RLE49851.1"/>
    <property type="molecule type" value="Genomic_DNA"/>
</dbReference>
<comment type="subcellular location">
    <subcellularLocation>
        <location evidence="7">Cytoplasm</location>
    </subcellularLocation>
</comment>
<organism evidence="9 12">
    <name type="scientific">Thermoproteota archaeon</name>
    <dbReference type="NCBI Taxonomy" id="2056631"/>
    <lineage>
        <taxon>Archaea</taxon>
        <taxon>Thermoproteota</taxon>
    </lineage>
</organism>
<gene>
    <name evidence="7 9" type="primary">pfdA</name>
    <name evidence="9" type="ORF">DRJ31_03430</name>
    <name evidence="10" type="ORF">DRJ33_03215</name>
</gene>
<dbReference type="HAMAP" id="MF_00308">
    <property type="entry name" value="PfdA"/>
    <property type="match status" value="1"/>
</dbReference>
<dbReference type="SUPFAM" id="SSF46579">
    <property type="entry name" value="Prefoldin"/>
    <property type="match status" value="1"/>
</dbReference>
<comment type="similarity">
    <text evidence="1">Belongs to the prefoldin subunit alpha family.</text>
</comment>
<evidence type="ECO:0000256" key="7">
    <source>
        <dbReference type="HAMAP-Rule" id="MF_00308"/>
    </source>
</evidence>
<dbReference type="NCBIfam" id="TIGR00293">
    <property type="entry name" value="prefoldin subunit alpha"/>
    <property type="match status" value="1"/>
</dbReference>
<dbReference type="PANTHER" id="PTHR12674">
    <property type="entry name" value="PREFOLDIN SUBUNIT 5"/>
    <property type="match status" value="1"/>
</dbReference>
<evidence type="ECO:0000313" key="10">
    <source>
        <dbReference type="EMBL" id="RLE52635.1"/>
    </source>
</evidence>
<keyword evidence="7" id="KW-0963">Cytoplasm</keyword>
<evidence type="ECO:0000313" key="9">
    <source>
        <dbReference type="EMBL" id="RLE49851.1"/>
    </source>
</evidence>
<dbReference type="GO" id="GO:0006457">
    <property type="term" value="P:protein folding"/>
    <property type="evidence" value="ECO:0007669"/>
    <property type="project" value="UniProtKB-UniRule"/>
</dbReference>
<accession>A0A497ESG0</accession>
<evidence type="ECO:0000256" key="1">
    <source>
        <dbReference type="ARBA" id="ARBA00010048"/>
    </source>
</evidence>
<sequence length="154" mass="17109">MWSWRKKPLSAKQNKDEETLRNLTAEYTLLRSLVDSIQRQIELLSNALAEISLTKATLEELKKCEGEKDILLHIGSGTYIGAKIKDTSKVIFGIGAGYSVDKSLDEALKKLEERSGKLQQQLSQSQMQLSQALARLEAVQGQISSLYAKLGGQK</sequence>
<dbReference type="EMBL" id="QMQX01000043">
    <property type="protein sequence ID" value="RLE52635.1"/>
    <property type="molecule type" value="Genomic_DNA"/>
</dbReference>
<dbReference type="Pfam" id="PF02996">
    <property type="entry name" value="Prefoldin"/>
    <property type="match status" value="1"/>
</dbReference>
<keyword evidence="3 7" id="KW-0143">Chaperone</keyword>
<evidence type="ECO:0000256" key="2">
    <source>
        <dbReference type="ARBA" id="ARBA00011716"/>
    </source>
</evidence>
<evidence type="ECO:0000256" key="6">
    <source>
        <dbReference type="ARBA" id="ARBA00044231"/>
    </source>
</evidence>
<dbReference type="Proteomes" id="UP000278475">
    <property type="component" value="Unassembled WGS sequence"/>
</dbReference>
<reference evidence="11 12" key="1">
    <citation type="submission" date="2018-06" db="EMBL/GenBank/DDBJ databases">
        <title>Extensive metabolic versatility and redundancy in microbially diverse, dynamic hydrothermal sediments.</title>
        <authorList>
            <person name="Dombrowski N."/>
            <person name="Teske A."/>
            <person name="Baker B.J."/>
        </authorList>
    </citation>
    <scope>NUCLEOTIDE SEQUENCE [LARGE SCALE GENOMIC DNA]</scope>
    <source>
        <strain evidence="10">B34_G17</strain>
        <strain evidence="9">B66_G16</strain>
    </source>
</reference>
<dbReference type="Proteomes" id="UP000272051">
    <property type="component" value="Unassembled WGS sequence"/>
</dbReference>
<evidence type="ECO:0000313" key="11">
    <source>
        <dbReference type="Proteomes" id="UP000272051"/>
    </source>
</evidence>
<comment type="caution">
    <text evidence="9">The sequence shown here is derived from an EMBL/GenBank/DDBJ whole genome shotgun (WGS) entry which is preliminary data.</text>
</comment>
<comment type="function">
    <text evidence="4 7">Molecular chaperone capable of stabilizing a range of proteins. Seems to fulfill an ATP-independent, HSP70-like function in archaeal de novo protein folding.</text>
</comment>
<dbReference type="AlphaFoldDB" id="A0A497ESG0"/>
<evidence type="ECO:0000313" key="12">
    <source>
        <dbReference type="Proteomes" id="UP000278475"/>
    </source>
</evidence>
<dbReference type="CDD" id="cd23160">
    <property type="entry name" value="Prefoldin_alpha_GimC"/>
    <property type="match status" value="1"/>
</dbReference>
<dbReference type="GO" id="GO:0051082">
    <property type="term" value="F:unfolded protein binding"/>
    <property type="evidence" value="ECO:0007669"/>
    <property type="project" value="UniProtKB-UniRule"/>
</dbReference>
<keyword evidence="8" id="KW-0175">Coiled coil</keyword>
<dbReference type="PANTHER" id="PTHR12674:SF2">
    <property type="entry name" value="PREFOLDIN SUBUNIT 5"/>
    <property type="match status" value="1"/>
</dbReference>
<dbReference type="InterPro" id="IPR004127">
    <property type="entry name" value="Prefoldin_subunit_alpha"/>
</dbReference>